<protein>
    <submittedName>
        <fullName evidence="2">Uncharacterized protein</fullName>
    </submittedName>
</protein>
<keyword evidence="1" id="KW-0812">Transmembrane</keyword>
<comment type="caution">
    <text evidence="2">The sequence shown here is derived from an EMBL/GenBank/DDBJ whole genome shotgun (WGS) entry which is preliminary data.</text>
</comment>
<keyword evidence="1" id="KW-1133">Transmembrane helix</keyword>
<feature type="transmembrane region" description="Helical" evidence="1">
    <location>
        <begin position="7"/>
        <end position="27"/>
    </location>
</feature>
<evidence type="ECO:0000256" key="1">
    <source>
        <dbReference type="SAM" id="Phobius"/>
    </source>
</evidence>
<proteinExistence type="predicted"/>
<organism evidence="2">
    <name type="scientific">marine sediment metagenome</name>
    <dbReference type="NCBI Taxonomy" id="412755"/>
    <lineage>
        <taxon>unclassified sequences</taxon>
        <taxon>metagenomes</taxon>
        <taxon>ecological metagenomes</taxon>
    </lineage>
</organism>
<keyword evidence="1" id="KW-0472">Membrane</keyword>
<evidence type="ECO:0000313" key="2">
    <source>
        <dbReference type="EMBL" id="GAG11298.1"/>
    </source>
</evidence>
<name>X0VFQ3_9ZZZZ</name>
<feature type="transmembrane region" description="Helical" evidence="1">
    <location>
        <begin position="33"/>
        <end position="50"/>
    </location>
</feature>
<gene>
    <name evidence="2" type="ORF">S01H1_37286</name>
</gene>
<dbReference type="AlphaFoldDB" id="X0VFQ3"/>
<sequence length="68" mass="7611">MTKYLRKLIVFIIGITLAITASFFMEIAFYKEFIFFLIAVMVGFFAGNGIEHLSNGIKKNNGGNENDA</sequence>
<accession>X0VFQ3</accession>
<dbReference type="EMBL" id="BARS01023418">
    <property type="protein sequence ID" value="GAG11298.1"/>
    <property type="molecule type" value="Genomic_DNA"/>
</dbReference>
<reference evidence="2" key="1">
    <citation type="journal article" date="2014" name="Front. Microbiol.">
        <title>High frequency of phylogenetically diverse reductive dehalogenase-homologous genes in deep subseafloor sedimentary metagenomes.</title>
        <authorList>
            <person name="Kawai M."/>
            <person name="Futagami T."/>
            <person name="Toyoda A."/>
            <person name="Takaki Y."/>
            <person name="Nishi S."/>
            <person name="Hori S."/>
            <person name="Arai W."/>
            <person name="Tsubouchi T."/>
            <person name="Morono Y."/>
            <person name="Uchiyama I."/>
            <person name="Ito T."/>
            <person name="Fujiyama A."/>
            <person name="Inagaki F."/>
            <person name="Takami H."/>
        </authorList>
    </citation>
    <scope>NUCLEOTIDE SEQUENCE</scope>
    <source>
        <strain evidence="2">Expedition CK06-06</strain>
    </source>
</reference>